<feature type="domain" description="Activator of Hsp90 ATPase homologue 1/2-like C-terminal" evidence="2">
    <location>
        <begin position="29"/>
        <end position="162"/>
    </location>
</feature>
<evidence type="ECO:0000313" key="3">
    <source>
        <dbReference type="EMBL" id="NSL85761.1"/>
    </source>
</evidence>
<reference evidence="3" key="1">
    <citation type="submission" date="2020-05" db="EMBL/GenBank/DDBJ databases">
        <title>Chitinophaga laudate sp. nov., isolated from a tropical peat swamp.</title>
        <authorList>
            <person name="Goh C.B.S."/>
            <person name="Lee M.S."/>
            <person name="Parimannan S."/>
            <person name="Pasbakhsh P."/>
            <person name="Yule C.M."/>
            <person name="Rajandas H."/>
            <person name="Loke S."/>
            <person name="Croft L."/>
            <person name="Tan J.B.L."/>
        </authorList>
    </citation>
    <scope>NUCLEOTIDE SEQUENCE</scope>
    <source>
        <strain evidence="3">Mgbs1</strain>
    </source>
</reference>
<dbReference type="OrthoDB" id="9795306at2"/>
<sequence>MSNKLAFDFTVDKENKTIVIKREFDAALPLVWDAYTKSEILDRWWGPKPWKARTRSQDFREGGSWHYSMIGPEGEEHWAVLNYITIENQKKFICEDAFADAAGNVNTDLPQARWVVTFTDKGPVTLVESLISFDDLAQLEKVIEMGMGDGLTMAMQNLDELLPLLKK</sequence>
<proteinExistence type="inferred from homology"/>
<dbReference type="Pfam" id="PF08327">
    <property type="entry name" value="AHSA1"/>
    <property type="match status" value="1"/>
</dbReference>
<dbReference type="SUPFAM" id="SSF55961">
    <property type="entry name" value="Bet v1-like"/>
    <property type="match status" value="1"/>
</dbReference>
<gene>
    <name evidence="3" type="ORF">ECE50_002890</name>
</gene>
<evidence type="ECO:0000259" key="2">
    <source>
        <dbReference type="Pfam" id="PF08327"/>
    </source>
</evidence>
<comment type="caution">
    <text evidence="3">The sequence shown here is derived from an EMBL/GenBank/DDBJ whole genome shotgun (WGS) entry which is preliminary data.</text>
</comment>
<dbReference type="EMBL" id="RIAR02000001">
    <property type="protein sequence ID" value="NSL85761.1"/>
    <property type="molecule type" value="Genomic_DNA"/>
</dbReference>
<dbReference type="AlphaFoldDB" id="A0A433WMU9"/>
<keyword evidence="4" id="KW-1185">Reference proteome</keyword>
<dbReference type="Proteomes" id="UP000281028">
    <property type="component" value="Unassembled WGS sequence"/>
</dbReference>
<evidence type="ECO:0000256" key="1">
    <source>
        <dbReference type="ARBA" id="ARBA00006817"/>
    </source>
</evidence>
<evidence type="ECO:0000313" key="4">
    <source>
        <dbReference type="Proteomes" id="UP000281028"/>
    </source>
</evidence>
<accession>A0A433WMU9</accession>
<protein>
    <submittedName>
        <fullName evidence="3">SRPBCC domain-containing protein</fullName>
    </submittedName>
</protein>
<dbReference type="InterPro" id="IPR013538">
    <property type="entry name" value="ASHA1/2-like_C"/>
</dbReference>
<dbReference type="InterPro" id="IPR023393">
    <property type="entry name" value="START-like_dom_sf"/>
</dbReference>
<organism evidence="3 4">
    <name type="scientific">Chitinophaga solisilvae</name>
    <dbReference type="NCBI Taxonomy" id="1233460"/>
    <lineage>
        <taxon>Bacteria</taxon>
        <taxon>Pseudomonadati</taxon>
        <taxon>Bacteroidota</taxon>
        <taxon>Chitinophagia</taxon>
        <taxon>Chitinophagales</taxon>
        <taxon>Chitinophagaceae</taxon>
        <taxon>Chitinophaga</taxon>
    </lineage>
</organism>
<comment type="similarity">
    <text evidence="1">Belongs to the AHA1 family.</text>
</comment>
<name>A0A433WMU9_9BACT</name>
<dbReference type="Gene3D" id="3.30.530.20">
    <property type="match status" value="1"/>
</dbReference>